<name>A0A6A6H0F5_VIRVR</name>
<sequence>MPVRFKESTQSQDTSPLYSKLSPELRLMAFRWALKEPNGLHYVPSHESPNGKPSLNGDIASPLIFACRRTCQEILSHGLPFRNNMINVRPLSKHSDLCNLRRFLSGPISLLQGLSCEVFVWENISAPGSNDHCLLPPSLQIFFTGPQSCCQLFTLRWLLDACDELVGPKIKIHMKGVRHNT</sequence>
<accession>A0A6A6H0F5</accession>
<gene>
    <name evidence="1" type="ORF">EV356DRAFT_292471</name>
</gene>
<proteinExistence type="predicted"/>
<organism evidence="1 2">
    <name type="scientific">Viridothelium virens</name>
    <name type="common">Speckled blister lichen</name>
    <name type="synonym">Trypethelium virens</name>
    <dbReference type="NCBI Taxonomy" id="1048519"/>
    <lineage>
        <taxon>Eukaryota</taxon>
        <taxon>Fungi</taxon>
        <taxon>Dikarya</taxon>
        <taxon>Ascomycota</taxon>
        <taxon>Pezizomycotina</taxon>
        <taxon>Dothideomycetes</taxon>
        <taxon>Dothideomycetes incertae sedis</taxon>
        <taxon>Trypetheliales</taxon>
        <taxon>Trypetheliaceae</taxon>
        <taxon>Viridothelium</taxon>
    </lineage>
</organism>
<evidence type="ECO:0000313" key="2">
    <source>
        <dbReference type="Proteomes" id="UP000800092"/>
    </source>
</evidence>
<evidence type="ECO:0000313" key="1">
    <source>
        <dbReference type="EMBL" id="KAF2231379.1"/>
    </source>
</evidence>
<reference evidence="1" key="1">
    <citation type="journal article" date="2020" name="Stud. Mycol.">
        <title>101 Dothideomycetes genomes: a test case for predicting lifestyles and emergence of pathogens.</title>
        <authorList>
            <person name="Haridas S."/>
            <person name="Albert R."/>
            <person name="Binder M."/>
            <person name="Bloem J."/>
            <person name="Labutti K."/>
            <person name="Salamov A."/>
            <person name="Andreopoulos B."/>
            <person name="Baker S."/>
            <person name="Barry K."/>
            <person name="Bills G."/>
            <person name="Bluhm B."/>
            <person name="Cannon C."/>
            <person name="Castanera R."/>
            <person name="Culley D."/>
            <person name="Daum C."/>
            <person name="Ezra D."/>
            <person name="Gonzalez J."/>
            <person name="Henrissat B."/>
            <person name="Kuo A."/>
            <person name="Liang C."/>
            <person name="Lipzen A."/>
            <person name="Lutzoni F."/>
            <person name="Magnuson J."/>
            <person name="Mondo S."/>
            <person name="Nolan M."/>
            <person name="Ohm R."/>
            <person name="Pangilinan J."/>
            <person name="Park H.-J."/>
            <person name="Ramirez L."/>
            <person name="Alfaro M."/>
            <person name="Sun H."/>
            <person name="Tritt A."/>
            <person name="Yoshinaga Y."/>
            <person name="Zwiers L.-H."/>
            <person name="Turgeon B."/>
            <person name="Goodwin S."/>
            <person name="Spatafora J."/>
            <person name="Crous P."/>
            <person name="Grigoriev I."/>
        </authorList>
    </citation>
    <scope>NUCLEOTIDE SEQUENCE</scope>
    <source>
        <strain evidence="1">Tuck. ex Michener</strain>
    </source>
</reference>
<protein>
    <submittedName>
        <fullName evidence="1">Uncharacterized protein</fullName>
    </submittedName>
</protein>
<keyword evidence="2" id="KW-1185">Reference proteome</keyword>
<dbReference type="Proteomes" id="UP000800092">
    <property type="component" value="Unassembled WGS sequence"/>
</dbReference>
<dbReference type="AlphaFoldDB" id="A0A6A6H0F5"/>
<dbReference type="EMBL" id="ML991827">
    <property type="protein sequence ID" value="KAF2231379.1"/>
    <property type="molecule type" value="Genomic_DNA"/>
</dbReference>